<dbReference type="PRINTS" id="PR00926">
    <property type="entry name" value="MITOCARRIER"/>
</dbReference>
<dbReference type="PROSITE" id="PS50920">
    <property type="entry name" value="SOLCAR"/>
    <property type="match status" value="3"/>
</dbReference>
<dbReference type="PANTHER" id="PTHR45678">
    <property type="entry name" value="MITOCHONDRIAL 2-OXODICARBOXYLATE CARRIER 1-RELATED"/>
    <property type="match status" value="1"/>
</dbReference>
<dbReference type="Pfam" id="PF00036">
    <property type="entry name" value="EF-hand_1"/>
    <property type="match status" value="1"/>
</dbReference>
<dbReference type="InterPro" id="IPR023395">
    <property type="entry name" value="MCP_dom_sf"/>
</dbReference>
<keyword evidence="7" id="KW-0106">Calcium</keyword>
<dbReference type="SUPFAM" id="SSF103506">
    <property type="entry name" value="Mitochondrial carrier"/>
    <property type="match status" value="1"/>
</dbReference>
<dbReference type="FunFam" id="1.50.40.10:FF:000004">
    <property type="entry name" value="Calcium-binding mitochondrial carrier protein Aralar1"/>
    <property type="match status" value="1"/>
</dbReference>
<comment type="function">
    <text evidence="12">Calcium-dependent mitochondrial aspartate and glutamate carrier. Transport of glutamate in mitochondria is required for mitochondrial transamination reactions and ornithine synthesis. Plays also a role in malate-aspartate NADH shuttle, which is critical for growth on acetate and fatty acids.</text>
</comment>
<keyword evidence="10 15" id="KW-0472">Membrane</keyword>
<evidence type="ECO:0000256" key="15">
    <source>
        <dbReference type="PROSITE-ProRule" id="PRU00282"/>
    </source>
</evidence>
<evidence type="ECO:0000256" key="11">
    <source>
        <dbReference type="ARBA" id="ARBA00038674"/>
    </source>
</evidence>
<evidence type="ECO:0000259" key="16">
    <source>
        <dbReference type="PROSITE" id="PS50222"/>
    </source>
</evidence>
<comment type="subunit">
    <text evidence="11">Homodimer (via N-terminus).</text>
</comment>
<proteinExistence type="inferred from homology"/>
<comment type="similarity">
    <text evidence="2">Belongs to the mitochondrial carrier (TC 2.A.29) family.</text>
</comment>
<dbReference type="AlphaFoldDB" id="A0A5N5QKN4"/>
<evidence type="ECO:0000313" key="17">
    <source>
        <dbReference type="EMBL" id="KAB5591857.1"/>
    </source>
</evidence>
<keyword evidence="8" id="KW-1133">Transmembrane helix</keyword>
<dbReference type="Pfam" id="PF13833">
    <property type="entry name" value="EF-hand_8"/>
    <property type="match status" value="1"/>
</dbReference>
<feature type="repeat" description="Solcar" evidence="15">
    <location>
        <begin position="457"/>
        <end position="544"/>
    </location>
</feature>
<protein>
    <recommendedName>
        <fullName evidence="13">Mitochondrial aspartate-glutamate transporter AGC1</fullName>
    </recommendedName>
    <alternativeName>
        <fullName evidence="14">Aspartate-glutamate carrier 1</fullName>
    </alternativeName>
</protein>
<keyword evidence="18" id="KW-1185">Reference proteome</keyword>
<dbReference type="OrthoDB" id="2161at2759"/>
<evidence type="ECO:0000256" key="4">
    <source>
        <dbReference type="ARBA" id="ARBA00022692"/>
    </source>
</evidence>
<dbReference type="GO" id="GO:0005313">
    <property type="term" value="F:L-glutamate transmembrane transporter activity"/>
    <property type="evidence" value="ECO:0007669"/>
    <property type="project" value="TreeGrafter"/>
</dbReference>
<keyword evidence="5" id="KW-0677">Repeat</keyword>
<dbReference type="SUPFAM" id="SSF47473">
    <property type="entry name" value="EF-hand"/>
    <property type="match status" value="2"/>
</dbReference>
<evidence type="ECO:0000256" key="1">
    <source>
        <dbReference type="ARBA" id="ARBA00004448"/>
    </source>
</evidence>
<name>A0A5N5QKN4_9AGAM</name>
<evidence type="ECO:0000256" key="6">
    <source>
        <dbReference type="ARBA" id="ARBA00022792"/>
    </source>
</evidence>
<evidence type="ECO:0000256" key="7">
    <source>
        <dbReference type="ARBA" id="ARBA00022837"/>
    </source>
</evidence>
<dbReference type="Gene3D" id="1.50.40.10">
    <property type="entry name" value="Mitochondrial carrier domain"/>
    <property type="match status" value="1"/>
</dbReference>
<dbReference type="InterPro" id="IPR011992">
    <property type="entry name" value="EF-hand-dom_pair"/>
</dbReference>
<dbReference type="InterPro" id="IPR018247">
    <property type="entry name" value="EF_Hand_1_Ca_BS"/>
</dbReference>
<dbReference type="Gene3D" id="1.10.238.10">
    <property type="entry name" value="EF-hand"/>
    <property type="match status" value="2"/>
</dbReference>
<gene>
    <name evidence="17" type="ORF">CTheo_4686</name>
</gene>
<dbReference type="GO" id="GO:0043490">
    <property type="term" value="P:malate-aspartate shuttle"/>
    <property type="evidence" value="ECO:0007669"/>
    <property type="project" value="TreeGrafter"/>
</dbReference>
<evidence type="ECO:0000256" key="13">
    <source>
        <dbReference type="ARBA" id="ARBA00073787"/>
    </source>
</evidence>
<keyword evidence="9" id="KW-0496">Mitochondrion</keyword>
<feature type="repeat" description="Solcar" evidence="15">
    <location>
        <begin position="358"/>
        <end position="448"/>
    </location>
</feature>
<comment type="subcellular location">
    <subcellularLocation>
        <location evidence="1">Mitochondrion inner membrane</location>
        <topology evidence="1">Multi-pass membrane protein</topology>
    </subcellularLocation>
</comment>
<dbReference type="InterPro" id="IPR051028">
    <property type="entry name" value="Mito_Solute_Carrier"/>
</dbReference>
<evidence type="ECO:0000256" key="14">
    <source>
        <dbReference type="ARBA" id="ARBA00082232"/>
    </source>
</evidence>
<feature type="domain" description="EF-hand" evidence="16">
    <location>
        <begin position="190"/>
        <end position="225"/>
    </location>
</feature>
<dbReference type="GO" id="GO:0015183">
    <property type="term" value="F:L-aspartate transmembrane transporter activity"/>
    <property type="evidence" value="ECO:0007669"/>
    <property type="project" value="TreeGrafter"/>
</dbReference>
<dbReference type="PROSITE" id="PS50222">
    <property type="entry name" value="EF_HAND_2"/>
    <property type="match status" value="2"/>
</dbReference>
<evidence type="ECO:0000256" key="8">
    <source>
        <dbReference type="ARBA" id="ARBA00022989"/>
    </source>
</evidence>
<dbReference type="Pfam" id="PF00153">
    <property type="entry name" value="Mito_carr"/>
    <property type="match status" value="3"/>
</dbReference>
<dbReference type="PANTHER" id="PTHR45678:SF9">
    <property type="entry name" value="CALCIUM-BINDING MITOCHONDRIAL CARRIER PROTEIN ARALAR1"/>
    <property type="match status" value="1"/>
</dbReference>
<dbReference type="Pfam" id="PF13405">
    <property type="entry name" value="EF-hand_6"/>
    <property type="match status" value="1"/>
</dbReference>
<sequence>MIPGISFPRIFPTVHCDESAQSPVARTASAATSTIMKSISTGETEIRRWKRSFEANAKDANGEKYLDRESFINAIALKEDFSRIRRDQFGILFRVADSTRRGLVSWDEFVVFQTMLKRPDADYWIAFQYFDVDHSGTITFDEFKNVFSANLGPDSIPFDFNCDWVKLYLGKRGEEHVLGYHEFTQLMKGLQGERLRQAFKYFDSNQDGFIRPDQFKRIILELAGHKLSESVLERLPTLTTISPGNKISFSEVIAFHNVIHQMDMVERVIRDACAKSKDGRIDQTDLLNTASMTTRYGILSPMEASIIFHFASRGTGGHSRLALVDFAQLLDPRWKAPSDIRRQRAAVQSQRGFIDGMLHSIYSFGLGGIAGSFGATVVYPIDLVKTRMQNQRTSVVGQMLYKNSFDCAQKVLRNEGFRGFYRGLGPQLIGVAPEKAIKLTVNDLVRGRATDPETGRIKLMWEIIAGGTAGGCQVLFTNPLEIVKIRLQVQGEAAKLEGAVPRGALHIVRQLGLLGLYKGATACLLRDIPFSAIYFPAYAHLKKDVFNEGYHGKKLSFGETLLAAGIAGMPAAYLATPADVIKTRLQVEARTGQSTYNGITDAFTKIMREEGPRAFFKGGIARVVRSSPQFGFTLVAYEYLHKWLPYPGEQSPAQQIETALSTGHEDLSQVRARNALKILLDVHSNFERGSSVEAV</sequence>
<reference evidence="17 18" key="1">
    <citation type="journal article" date="2019" name="Fungal Biol. Biotechnol.">
        <title>Draft genome sequence of fastidious pathogen Ceratobasidium theobromae, which causes vascular-streak dieback in Theobroma cacao.</title>
        <authorList>
            <person name="Ali S.S."/>
            <person name="Asman A."/>
            <person name="Shao J."/>
            <person name="Firmansyah A.P."/>
            <person name="Susilo A.W."/>
            <person name="Rosmana A."/>
            <person name="McMahon P."/>
            <person name="Junaid M."/>
            <person name="Guest D."/>
            <person name="Kheng T.Y."/>
            <person name="Meinhardt L.W."/>
            <person name="Bailey B.A."/>
        </authorList>
    </citation>
    <scope>NUCLEOTIDE SEQUENCE [LARGE SCALE GENOMIC DNA]</scope>
    <source>
        <strain evidence="17 18">CT2</strain>
    </source>
</reference>
<accession>A0A5N5QKN4</accession>
<keyword evidence="3" id="KW-0813">Transport</keyword>
<evidence type="ECO:0000256" key="3">
    <source>
        <dbReference type="ARBA" id="ARBA00022448"/>
    </source>
</evidence>
<evidence type="ECO:0000256" key="10">
    <source>
        <dbReference type="ARBA" id="ARBA00023136"/>
    </source>
</evidence>
<organism evidence="17 18">
    <name type="scientific">Ceratobasidium theobromae</name>
    <dbReference type="NCBI Taxonomy" id="1582974"/>
    <lineage>
        <taxon>Eukaryota</taxon>
        <taxon>Fungi</taxon>
        <taxon>Dikarya</taxon>
        <taxon>Basidiomycota</taxon>
        <taxon>Agaricomycotina</taxon>
        <taxon>Agaricomycetes</taxon>
        <taxon>Cantharellales</taxon>
        <taxon>Ceratobasidiaceae</taxon>
        <taxon>Ceratobasidium</taxon>
    </lineage>
</organism>
<evidence type="ECO:0000256" key="5">
    <source>
        <dbReference type="ARBA" id="ARBA00022737"/>
    </source>
</evidence>
<dbReference type="GO" id="GO:0005509">
    <property type="term" value="F:calcium ion binding"/>
    <property type="evidence" value="ECO:0007669"/>
    <property type="project" value="InterPro"/>
</dbReference>
<dbReference type="PROSITE" id="PS00018">
    <property type="entry name" value="EF_HAND_1"/>
    <property type="match status" value="1"/>
</dbReference>
<evidence type="ECO:0000256" key="2">
    <source>
        <dbReference type="ARBA" id="ARBA00006375"/>
    </source>
</evidence>
<dbReference type="EMBL" id="SSOP01000085">
    <property type="protein sequence ID" value="KAB5591857.1"/>
    <property type="molecule type" value="Genomic_DNA"/>
</dbReference>
<dbReference type="InterPro" id="IPR002048">
    <property type="entry name" value="EF_hand_dom"/>
</dbReference>
<feature type="domain" description="EF-hand" evidence="16">
    <location>
        <begin position="118"/>
        <end position="153"/>
    </location>
</feature>
<comment type="caution">
    <text evidence="17">The sequence shown here is derived from an EMBL/GenBank/DDBJ whole genome shotgun (WGS) entry which is preliminary data.</text>
</comment>
<dbReference type="InterPro" id="IPR018108">
    <property type="entry name" value="MCP_transmembrane"/>
</dbReference>
<evidence type="ECO:0000313" key="18">
    <source>
        <dbReference type="Proteomes" id="UP000383932"/>
    </source>
</evidence>
<feature type="repeat" description="Solcar" evidence="15">
    <location>
        <begin position="555"/>
        <end position="643"/>
    </location>
</feature>
<dbReference type="GO" id="GO:0005743">
    <property type="term" value="C:mitochondrial inner membrane"/>
    <property type="evidence" value="ECO:0007669"/>
    <property type="project" value="UniProtKB-SubCell"/>
</dbReference>
<evidence type="ECO:0000256" key="9">
    <source>
        <dbReference type="ARBA" id="ARBA00023128"/>
    </source>
</evidence>
<dbReference type="Proteomes" id="UP000383932">
    <property type="component" value="Unassembled WGS sequence"/>
</dbReference>
<dbReference type="SMART" id="SM00054">
    <property type="entry name" value="EFh"/>
    <property type="match status" value="2"/>
</dbReference>
<keyword evidence="4 15" id="KW-0812">Transmembrane</keyword>
<keyword evidence="6" id="KW-0999">Mitochondrion inner membrane</keyword>
<dbReference type="InterPro" id="IPR002067">
    <property type="entry name" value="MCP"/>
</dbReference>
<evidence type="ECO:0000256" key="12">
    <source>
        <dbReference type="ARBA" id="ARBA00059916"/>
    </source>
</evidence>